<dbReference type="PANTHER" id="PTHR43245:SF13">
    <property type="entry name" value="UDP-D-APIOSE_UDP-D-XYLOSE SYNTHASE 2"/>
    <property type="match status" value="1"/>
</dbReference>
<reference evidence="2" key="1">
    <citation type="submission" date="2020-12" db="EMBL/GenBank/DDBJ databases">
        <authorList>
            <person name="Iha C."/>
        </authorList>
    </citation>
    <scope>NUCLEOTIDE SEQUENCE</scope>
</reference>
<name>A0A8S1ITQ9_9CHLO</name>
<gene>
    <name evidence="2" type="ORF">OSTQU699_LOCUS3665</name>
</gene>
<feature type="domain" description="NAD-dependent epimerase/dehydratase" evidence="1">
    <location>
        <begin position="3"/>
        <end position="273"/>
    </location>
</feature>
<comment type="caution">
    <text evidence="2">The sequence shown here is derived from an EMBL/GenBank/DDBJ whole genome shotgun (WGS) entry which is preliminary data.</text>
</comment>
<dbReference type="InterPro" id="IPR036291">
    <property type="entry name" value="NAD(P)-bd_dom_sf"/>
</dbReference>
<dbReference type="Proteomes" id="UP000708148">
    <property type="component" value="Unassembled WGS sequence"/>
</dbReference>
<evidence type="ECO:0000313" key="2">
    <source>
        <dbReference type="EMBL" id="CAD7698304.1"/>
    </source>
</evidence>
<protein>
    <recommendedName>
        <fullName evidence="1">NAD-dependent epimerase/dehydratase domain-containing protein</fullName>
    </recommendedName>
</protein>
<dbReference type="InterPro" id="IPR001509">
    <property type="entry name" value="Epimerase_deHydtase"/>
</dbReference>
<dbReference type="SUPFAM" id="SSF51735">
    <property type="entry name" value="NAD(P)-binding Rossmann-fold domains"/>
    <property type="match status" value="1"/>
</dbReference>
<dbReference type="InterPro" id="IPR050177">
    <property type="entry name" value="Lipid_A_modif_metabolic_enz"/>
</dbReference>
<dbReference type="Gene3D" id="3.40.50.720">
    <property type="entry name" value="NAD(P)-binding Rossmann-like Domain"/>
    <property type="match status" value="1"/>
</dbReference>
<sequence length="368" mass="40468">MNVLLVGGAGFIGSNLTERLLNDGLHTVTVIDVAAEKIRQFENHPNLRYIRLDIASAEDGDRVEDEVQEADVVVNLAASRGGALEALAVDYGASSRLAQLCLSHGKWVVQFSSSDVYGMSAASAAGLDDGEDESSRLGSAPFVEDESPLVLGPTHEAQWAPACACQMLERALHAHGRRDGLKYTIVRLFDVLGPRLDYLPSEKGGHEDGADRPPVAFVCEVIDALLHGAGPVRLVDGGEWRRTFVDVDDAVDCVAKIVEGRGRGTLGRTFNVGHPGNEIGMRELAERVCEIFEQNFRRDGDPPAPEFVSVSSREVWAKGYLDSDRRLPDIGKARDVLGWEPHHDLDWMLFRTLEYFVQRHRDKQACEE</sequence>
<proteinExistence type="predicted"/>
<evidence type="ECO:0000313" key="3">
    <source>
        <dbReference type="Proteomes" id="UP000708148"/>
    </source>
</evidence>
<organism evidence="2 3">
    <name type="scientific">Ostreobium quekettii</name>
    <dbReference type="NCBI Taxonomy" id="121088"/>
    <lineage>
        <taxon>Eukaryota</taxon>
        <taxon>Viridiplantae</taxon>
        <taxon>Chlorophyta</taxon>
        <taxon>core chlorophytes</taxon>
        <taxon>Ulvophyceae</taxon>
        <taxon>TCBD clade</taxon>
        <taxon>Bryopsidales</taxon>
        <taxon>Ostreobineae</taxon>
        <taxon>Ostreobiaceae</taxon>
        <taxon>Ostreobium</taxon>
    </lineage>
</organism>
<accession>A0A8S1ITQ9</accession>
<evidence type="ECO:0000259" key="1">
    <source>
        <dbReference type="Pfam" id="PF01370"/>
    </source>
</evidence>
<dbReference type="AlphaFoldDB" id="A0A8S1ITQ9"/>
<keyword evidence="3" id="KW-1185">Reference proteome</keyword>
<dbReference type="PANTHER" id="PTHR43245">
    <property type="entry name" value="BIFUNCTIONAL POLYMYXIN RESISTANCE PROTEIN ARNA"/>
    <property type="match status" value="1"/>
</dbReference>
<dbReference type="EMBL" id="CAJHUC010000807">
    <property type="protein sequence ID" value="CAD7698304.1"/>
    <property type="molecule type" value="Genomic_DNA"/>
</dbReference>
<dbReference type="OrthoDB" id="331544at2759"/>
<dbReference type="Pfam" id="PF01370">
    <property type="entry name" value="Epimerase"/>
    <property type="match status" value="1"/>
</dbReference>